<feature type="transmembrane region" description="Helical" evidence="1">
    <location>
        <begin position="12"/>
        <end position="33"/>
    </location>
</feature>
<dbReference type="Proteomes" id="UP001595840">
    <property type="component" value="Unassembled WGS sequence"/>
</dbReference>
<keyword evidence="3" id="KW-1185">Reference proteome</keyword>
<evidence type="ECO:0000256" key="1">
    <source>
        <dbReference type="SAM" id="Phobius"/>
    </source>
</evidence>
<dbReference type="RefSeq" id="WP_290262571.1">
    <property type="nucleotide sequence ID" value="NZ_JAUFQG010000004.1"/>
</dbReference>
<comment type="caution">
    <text evidence="2">The sequence shown here is derived from an EMBL/GenBank/DDBJ whole genome shotgun (WGS) entry which is preliminary data.</text>
</comment>
<dbReference type="PROSITE" id="PS00409">
    <property type="entry name" value="PROKAR_NTER_METHYL"/>
    <property type="match status" value="1"/>
</dbReference>
<evidence type="ECO:0000313" key="3">
    <source>
        <dbReference type="Proteomes" id="UP001595840"/>
    </source>
</evidence>
<organism evidence="2 3">
    <name type="scientific">Simiduia curdlanivorans</name>
    <dbReference type="NCBI Taxonomy" id="1492769"/>
    <lineage>
        <taxon>Bacteria</taxon>
        <taxon>Pseudomonadati</taxon>
        <taxon>Pseudomonadota</taxon>
        <taxon>Gammaproteobacteria</taxon>
        <taxon>Cellvibrionales</taxon>
        <taxon>Cellvibrionaceae</taxon>
        <taxon>Simiduia</taxon>
    </lineage>
</organism>
<dbReference type="Pfam" id="PF16074">
    <property type="entry name" value="PilW"/>
    <property type="match status" value="1"/>
</dbReference>
<proteinExistence type="predicted"/>
<dbReference type="InterPro" id="IPR032092">
    <property type="entry name" value="PilW"/>
</dbReference>
<sequence length="346" mass="36118">MMMRKNSGLTLVEILIAMALGITLIAGVVQIFVSNKRVFSSQQALSGIQETGRFAVELMSSDIRMAGYFGCMSRVSQLTNTLNNANGFNFDFTNAVAGADVDNDGGGAVPAGYPAALTGTDVLVLRLSTGDASAVVAVNDADSIFIDTYAVSTCAVGTGVNGLCTGDLVVVSDCSKARVFQASSFVTAGSTTSVFHASAGTPGNAIPAWGAGIDPAEVFDVGAQLMKVSTVAYYVAAGASGRPALFQAIDGVAFELFEGVENFQVSYGVDTNNDSVPDNYQNANAIAAANWQNVRSVRIALLVSSIEDNVVDEVQPFTFNGVLTTPADRRLRLVFNNTIGIRSRTP</sequence>
<keyword evidence="1" id="KW-0812">Transmembrane</keyword>
<keyword evidence="1" id="KW-1133">Transmembrane helix</keyword>
<keyword evidence="1" id="KW-0472">Membrane</keyword>
<reference evidence="3" key="1">
    <citation type="journal article" date="2019" name="Int. J. Syst. Evol. Microbiol.">
        <title>The Global Catalogue of Microorganisms (GCM) 10K type strain sequencing project: providing services to taxonomists for standard genome sequencing and annotation.</title>
        <authorList>
            <consortium name="The Broad Institute Genomics Platform"/>
            <consortium name="The Broad Institute Genome Sequencing Center for Infectious Disease"/>
            <person name="Wu L."/>
            <person name="Ma J."/>
        </authorList>
    </citation>
    <scope>NUCLEOTIDE SEQUENCE [LARGE SCALE GENOMIC DNA]</scope>
    <source>
        <strain evidence="3">CECT 8570</strain>
    </source>
</reference>
<dbReference type="InterPro" id="IPR012902">
    <property type="entry name" value="N_methyl_site"/>
</dbReference>
<dbReference type="EMBL" id="JBHSCX010000021">
    <property type="protein sequence ID" value="MFC4364162.1"/>
    <property type="molecule type" value="Genomic_DNA"/>
</dbReference>
<evidence type="ECO:0000313" key="2">
    <source>
        <dbReference type="EMBL" id="MFC4364162.1"/>
    </source>
</evidence>
<protein>
    <submittedName>
        <fullName evidence="2">PilW family protein</fullName>
    </submittedName>
</protein>
<dbReference type="Pfam" id="PF07963">
    <property type="entry name" value="N_methyl"/>
    <property type="match status" value="1"/>
</dbReference>
<accession>A0ABV8V8B8</accession>
<name>A0ABV8V8B8_9GAMM</name>
<gene>
    <name evidence="2" type="ORF">ACFOX3_17755</name>
</gene>